<protein>
    <submittedName>
        <fullName evidence="2">Uncharacterized protein</fullName>
    </submittedName>
</protein>
<reference evidence="2" key="1">
    <citation type="submission" date="2014-09" db="EMBL/GenBank/DDBJ databases">
        <authorList>
            <person name="Magalhaes I.L.F."/>
            <person name="Oliveira U."/>
            <person name="Santos F.R."/>
            <person name="Vidigal T.H.D.A."/>
            <person name="Brescovit A.D."/>
            <person name="Santos A.J."/>
        </authorList>
    </citation>
    <scope>NUCLEOTIDE SEQUENCE</scope>
    <source>
        <tissue evidence="2">Shoot tissue taken approximately 20 cm above the soil surface</tissue>
    </source>
</reference>
<evidence type="ECO:0000313" key="2">
    <source>
        <dbReference type="EMBL" id="JAD94200.1"/>
    </source>
</evidence>
<sequence length="113" mass="11743">MSMARYSSRFAPAGSGRLPTSAPAGSGIASRPHDGETEIRSAPRASSPTAPMNCAAPGPSATAWLKRNPTTNPPHPNVVTWTRRMSLSSSSRLGRGSGCGSRSSLGIWSGYSR</sequence>
<feature type="compositionally biased region" description="Basic and acidic residues" evidence="1">
    <location>
        <begin position="31"/>
        <end position="41"/>
    </location>
</feature>
<feature type="compositionally biased region" description="Low complexity" evidence="1">
    <location>
        <begin position="77"/>
        <end position="106"/>
    </location>
</feature>
<dbReference type="EMBL" id="GBRH01203695">
    <property type="protein sequence ID" value="JAD94200.1"/>
    <property type="molecule type" value="Transcribed_RNA"/>
</dbReference>
<organism evidence="2">
    <name type="scientific">Arundo donax</name>
    <name type="common">Giant reed</name>
    <name type="synonym">Donax arundinaceus</name>
    <dbReference type="NCBI Taxonomy" id="35708"/>
    <lineage>
        <taxon>Eukaryota</taxon>
        <taxon>Viridiplantae</taxon>
        <taxon>Streptophyta</taxon>
        <taxon>Embryophyta</taxon>
        <taxon>Tracheophyta</taxon>
        <taxon>Spermatophyta</taxon>
        <taxon>Magnoliopsida</taxon>
        <taxon>Liliopsida</taxon>
        <taxon>Poales</taxon>
        <taxon>Poaceae</taxon>
        <taxon>PACMAD clade</taxon>
        <taxon>Arundinoideae</taxon>
        <taxon>Arundineae</taxon>
        <taxon>Arundo</taxon>
    </lineage>
</organism>
<feature type="region of interest" description="Disordered" evidence="1">
    <location>
        <begin position="1"/>
        <end position="113"/>
    </location>
</feature>
<dbReference type="AlphaFoldDB" id="A0A0A9E8J3"/>
<proteinExistence type="predicted"/>
<reference evidence="2" key="2">
    <citation type="journal article" date="2015" name="Data Brief">
        <title>Shoot transcriptome of the giant reed, Arundo donax.</title>
        <authorList>
            <person name="Barrero R.A."/>
            <person name="Guerrero F.D."/>
            <person name="Moolhuijzen P."/>
            <person name="Goolsby J.A."/>
            <person name="Tidwell J."/>
            <person name="Bellgard S.E."/>
            <person name="Bellgard M.I."/>
        </authorList>
    </citation>
    <scope>NUCLEOTIDE SEQUENCE</scope>
    <source>
        <tissue evidence="2">Shoot tissue taken approximately 20 cm above the soil surface</tissue>
    </source>
</reference>
<name>A0A0A9E8J3_ARUDO</name>
<evidence type="ECO:0000256" key="1">
    <source>
        <dbReference type="SAM" id="MobiDB-lite"/>
    </source>
</evidence>
<accession>A0A0A9E8J3</accession>